<dbReference type="AlphaFoldDB" id="A0A2I4DCS0"/>
<dbReference type="Proteomes" id="UP000192220">
    <property type="component" value="Unplaced"/>
</dbReference>
<evidence type="ECO:0000259" key="4">
    <source>
        <dbReference type="PROSITE" id="PS50002"/>
    </source>
</evidence>
<feature type="compositionally biased region" description="Polar residues" evidence="3">
    <location>
        <begin position="192"/>
        <end position="204"/>
    </location>
</feature>
<dbReference type="Gene3D" id="2.30.30.40">
    <property type="entry name" value="SH3 Domains"/>
    <property type="match status" value="1"/>
</dbReference>
<proteinExistence type="predicted"/>
<evidence type="ECO:0000313" key="5">
    <source>
        <dbReference type="Proteomes" id="UP000192220"/>
    </source>
</evidence>
<feature type="domain" description="SH3" evidence="4">
    <location>
        <begin position="1"/>
        <end position="59"/>
    </location>
</feature>
<gene>
    <name evidence="6" type="primary">LOC106537205</name>
</gene>
<protein>
    <submittedName>
        <fullName evidence="6">Brain-specific angiogenesis inhibitor 1-associated protein 2-like protein 2</fullName>
    </submittedName>
</protein>
<sequence>MKAVVSHPSSSNPKLLPFSRGETIIVLVQEPRNGWLYGRTDSSLRQGWFPAAYVAPNEDFSNTLAISTGSLKSHSMNNLQHTDTYAKQSEGKSYGDIPPPVTPTRRASVDVRLISSVPAKMAEPETISAPPPPPSSQSLNPRRGSADFRSTSLHPDRKSDGPSDVQTLSPPGPENPLFPRGTNPFATVKLRPTTTNDRSAPQIH</sequence>
<dbReference type="GO" id="GO:0030838">
    <property type="term" value="P:positive regulation of actin filament polymerization"/>
    <property type="evidence" value="ECO:0007669"/>
    <property type="project" value="TreeGrafter"/>
</dbReference>
<dbReference type="GO" id="GO:0005829">
    <property type="term" value="C:cytosol"/>
    <property type="evidence" value="ECO:0007669"/>
    <property type="project" value="TreeGrafter"/>
</dbReference>
<evidence type="ECO:0000256" key="2">
    <source>
        <dbReference type="PROSITE-ProRule" id="PRU00192"/>
    </source>
</evidence>
<dbReference type="Pfam" id="PF14604">
    <property type="entry name" value="SH3_9"/>
    <property type="match status" value="1"/>
</dbReference>
<dbReference type="GO" id="GO:0051017">
    <property type="term" value="P:actin filament bundle assembly"/>
    <property type="evidence" value="ECO:0007669"/>
    <property type="project" value="TreeGrafter"/>
</dbReference>
<dbReference type="KEGG" id="alim:106537205"/>
<dbReference type="PANTHER" id="PTHR14206:SF5">
    <property type="entry name" value="BRAIN-SPECIFIC ANGIOGENESIS INHIBITOR 1-ASSOCIATED PROTEIN 2-LIKE PROTEIN 2"/>
    <property type="match status" value="1"/>
</dbReference>
<evidence type="ECO:0000256" key="1">
    <source>
        <dbReference type="ARBA" id="ARBA00022443"/>
    </source>
</evidence>
<dbReference type="SMART" id="SM00326">
    <property type="entry name" value="SH3"/>
    <property type="match status" value="1"/>
</dbReference>
<dbReference type="InterPro" id="IPR001452">
    <property type="entry name" value="SH3_domain"/>
</dbReference>
<dbReference type="SUPFAM" id="SSF50044">
    <property type="entry name" value="SH3-domain"/>
    <property type="match status" value="1"/>
</dbReference>
<dbReference type="GeneID" id="106537205"/>
<name>A0A2I4DCS0_AUSLI</name>
<feature type="region of interest" description="Disordered" evidence="3">
    <location>
        <begin position="121"/>
        <end position="204"/>
    </location>
</feature>
<keyword evidence="1 2" id="KW-0728">SH3 domain</keyword>
<evidence type="ECO:0000313" key="6">
    <source>
        <dbReference type="RefSeq" id="XP_013890040.1"/>
    </source>
</evidence>
<feature type="region of interest" description="Disordered" evidence="3">
    <location>
        <begin position="85"/>
        <end position="104"/>
    </location>
</feature>
<reference evidence="6" key="1">
    <citation type="submission" date="2025-08" db="UniProtKB">
        <authorList>
            <consortium name="RefSeq"/>
        </authorList>
    </citation>
    <scope>IDENTIFICATION</scope>
</reference>
<dbReference type="InterPro" id="IPR036028">
    <property type="entry name" value="SH3-like_dom_sf"/>
</dbReference>
<dbReference type="STRING" id="52670.A0A2I4DCS0"/>
<keyword evidence="5" id="KW-1185">Reference proteome</keyword>
<dbReference type="GO" id="GO:0005654">
    <property type="term" value="C:nucleoplasm"/>
    <property type="evidence" value="ECO:0007669"/>
    <property type="project" value="TreeGrafter"/>
</dbReference>
<dbReference type="PANTHER" id="PTHR14206">
    <property type="entry name" value="BRAIN-SPECIFIC ANGIOGENESIS INHIBITOR 1-ASSOCIATED PROTEIN 2"/>
    <property type="match status" value="1"/>
</dbReference>
<dbReference type="InterPro" id="IPR027681">
    <property type="entry name" value="IRSp53/IRTKS/Pinkbar"/>
</dbReference>
<dbReference type="OrthoDB" id="9944156at2759"/>
<dbReference type="PROSITE" id="PS50002">
    <property type="entry name" value="SH3"/>
    <property type="match status" value="1"/>
</dbReference>
<dbReference type="InParanoid" id="A0A2I4DCS0"/>
<organism evidence="5 6">
    <name type="scientific">Austrofundulus limnaeus</name>
    <name type="common">Annual killifish</name>
    <dbReference type="NCBI Taxonomy" id="52670"/>
    <lineage>
        <taxon>Eukaryota</taxon>
        <taxon>Metazoa</taxon>
        <taxon>Chordata</taxon>
        <taxon>Craniata</taxon>
        <taxon>Vertebrata</taxon>
        <taxon>Euteleostomi</taxon>
        <taxon>Actinopterygii</taxon>
        <taxon>Neopterygii</taxon>
        <taxon>Teleostei</taxon>
        <taxon>Neoteleostei</taxon>
        <taxon>Acanthomorphata</taxon>
        <taxon>Ovalentaria</taxon>
        <taxon>Atherinomorphae</taxon>
        <taxon>Cyprinodontiformes</taxon>
        <taxon>Rivulidae</taxon>
        <taxon>Austrofundulus</taxon>
    </lineage>
</organism>
<accession>A0A2I4DCS0</accession>
<dbReference type="RefSeq" id="XP_013890040.1">
    <property type="nucleotide sequence ID" value="XM_014034586.1"/>
</dbReference>
<evidence type="ECO:0000256" key="3">
    <source>
        <dbReference type="SAM" id="MobiDB-lite"/>
    </source>
</evidence>
<dbReference type="GO" id="GO:0051764">
    <property type="term" value="P:actin crosslink formation"/>
    <property type="evidence" value="ECO:0007669"/>
    <property type="project" value="TreeGrafter"/>
</dbReference>